<dbReference type="Proteomes" id="UP000290289">
    <property type="component" value="Chromosome 14"/>
</dbReference>
<name>A0A498I330_MALDO</name>
<organism evidence="2 3">
    <name type="scientific">Malus domestica</name>
    <name type="common">Apple</name>
    <name type="synonym">Pyrus malus</name>
    <dbReference type="NCBI Taxonomy" id="3750"/>
    <lineage>
        <taxon>Eukaryota</taxon>
        <taxon>Viridiplantae</taxon>
        <taxon>Streptophyta</taxon>
        <taxon>Embryophyta</taxon>
        <taxon>Tracheophyta</taxon>
        <taxon>Spermatophyta</taxon>
        <taxon>Magnoliopsida</taxon>
        <taxon>eudicotyledons</taxon>
        <taxon>Gunneridae</taxon>
        <taxon>Pentapetalae</taxon>
        <taxon>rosids</taxon>
        <taxon>fabids</taxon>
        <taxon>Rosales</taxon>
        <taxon>Rosaceae</taxon>
        <taxon>Amygdaloideae</taxon>
        <taxon>Maleae</taxon>
        <taxon>Malus</taxon>
    </lineage>
</organism>
<sequence>MQSGKNAMVEKMKSSDPIENDMVARKKEERIVDAEINKCSIGLPVMPWSKTRQLDRMRQGLPAKLQPVLALVPTRQPTGTHQMWALPGHGTGQPACLTEGAVALTLLESTRVRVGPRPTTLMLAGMHLTMGLVGPSDLERPVPPPSNLDGTMKY</sequence>
<gene>
    <name evidence="2" type="ORF">DVH24_019462</name>
</gene>
<feature type="region of interest" description="Disordered" evidence="1">
    <location>
        <begin position="135"/>
        <end position="154"/>
    </location>
</feature>
<evidence type="ECO:0000256" key="1">
    <source>
        <dbReference type="SAM" id="MobiDB-lite"/>
    </source>
</evidence>
<dbReference type="AlphaFoldDB" id="A0A498I330"/>
<proteinExistence type="predicted"/>
<dbReference type="STRING" id="3750.A0A498I330"/>
<accession>A0A498I330</accession>
<protein>
    <submittedName>
        <fullName evidence="2">Uncharacterized protein</fullName>
    </submittedName>
</protein>
<keyword evidence="3" id="KW-1185">Reference proteome</keyword>
<dbReference type="EMBL" id="RDQH01000340">
    <property type="protein sequence ID" value="RXH76574.1"/>
    <property type="molecule type" value="Genomic_DNA"/>
</dbReference>
<evidence type="ECO:0000313" key="3">
    <source>
        <dbReference type="Proteomes" id="UP000290289"/>
    </source>
</evidence>
<comment type="caution">
    <text evidence="2">The sequence shown here is derived from an EMBL/GenBank/DDBJ whole genome shotgun (WGS) entry which is preliminary data.</text>
</comment>
<reference evidence="2 3" key="1">
    <citation type="submission" date="2018-10" db="EMBL/GenBank/DDBJ databases">
        <title>A high-quality apple genome assembly.</title>
        <authorList>
            <person name="Hu J."/>
        </authorList>
    </citation>
    <scope>NUCLEOTIDE SEQUENCE [LARGE SCALE GENOMIC DNA]</scope>
    <source>
        <strain evidence="3">cv. HFTH1</strain>
        <tissue evidence="2">Young leaf</tissue>
    </source>
</reference>
<evidence type="ECO:0000313" key="2">
    <source>
        <dbReference type="EMBL" id="RXH76574.1"/>
    </source>
</evidence>